<proteinExistence type="predicted"/>
<organism evidence="3">
    <name type="scientific">marine sediment metagenome</name>
    <dbReference type="NCBI Taxonomy" id="412755"/>
    <lineage>
        <taxon>unclassified sequences</taxon>
        <taxon>metagenomes</taxon>
        <taxon>ecological metagenomes</taxon>
    </lineage>
</organism>
<feature type="coiled-coil region" evidence="1">
    <location>
        <begin position="119"/>
        <end position="146"/>
    </location>
</feature>
<keyword evidence="1" id="KW-0175">Coiled coil</keyword>
<dbReference type="EMBL" id="LAZR01013537">
    <property type="protein sequence ID" value="KKM21490.1"/>
    <property type="molecule type" value="Genomic_DNA"/>
</dbReference>
<evidence type="ECO:0000256" key="2">
    <source>
        <dbReference type="SAM" id="MobiDB-lite"/>
    </source>
</evidence>
<feature type="non-terminal residue" evidence="3">
    <location>
        <position position="1"/>
    </location>
</feature>
<dbReference type="AlphaFoldDB" id="A0A0F9L113"/>
<gene>
    <name evidence="3" type="ORF">LCGC14_1634850</name>
</gene>
<comment type="caution">
    <text evidence="3">The sequence shown here is derived from an EMBL/GenBank/DDBJ whole genome shotgun (WGS) entry which is preliminary data.</text>
</comment>
<evidence type="ECO:0000313" key="3">
    <source>
        <dbReference type="EMBL" id="KKM21490.1"/>
    </source>
</evidence>
<name>A0A0F9L113_9ZZZZ</name>
<evidence type="ECO:0000256" key="1">
    <source>
        <dbReference type="SAM" id="Coils"/>
    </source>
</evidence>
<reference evidence="3" key="1">
    <citation type="journal article" date="2015" name="Nature">
        <title>Complex archaea that bridge the gap between prokaryotes and eukaryotes.</title>
        <authorList>
            <person name="Spang A."/>
            <person name="Saw J.H."/>
            <person name="Jorgensen S.L."/>
            <person name="Zaremba-Niedzwiedzka K."/>
            <person name="Martijn J."/>
            <person name="Lind A.E."/>
            <person name="van Eijk R."/>
            <person name="Schleper C."/>
            <person name="Guy L."/>
            <person name="Ettema T.J."/>
        </authorList>
    </citation>
    <scope>NUCLEOTIDE SEQUENCE</scope>
</reference>
<sequence length="150" mass="17355">LSASGSDDARIIGHAPDPRRRQQQRLAHLLREDDRRRDPQTLGIGDVEGIDARVRAQDKQSPQPAGEFQVEMLLVADGGDFPFREGVELAERQKTAAGIQRENYKAIKKLNEKQTDITEQWLRDKNERQEREMDMMKEKILRLERRPVAK</sequence>
<protein>
    <submittedName>
        <fullName evidence="3">Uncharacterized protein</fullName>
    </submittedName>
</protein>
<feature type="compositionally biased region" description="Basic and acidic residues" evidence="2">
    <location>
        <begin position="7"/>
        <end position="20"/>
    </location>
</feature>
<feature type="region of interest" description="Disordered" evidence="2">
    <location>
        <begin position="1"/>
        <end position="49"/>
    </location>
</feature>
<accession>A0A0F9L113</accession>
<feature type="compositionally biased region" description="Basic and acidic residues" evidence="2">
    <location>
        <begin position="29"/>
        <end position="39"/>
    </location>
</feature>